<dbReference type="AlphaFoldDB" id="A0A2G5SQU6"/>
<evidence type="ECO:0000256" key="1">
    <source>
        <dbReference type="SAM" id="MobiDB-lite"/>
    </source>
</evidence>
<sequence>MFFQNVFFSSIVDFFTLRCNSGFKATMPAVNDVVYANMYPAVLTGQRGRKNWKIRYLSAHANSHYHCDESRMKAVHVQDTVTMLETPWGLLEDGLREARRLIEADPSKGGWGSADIKLRAPTQSVTHGTVKLGLRRNGAGLQAQGAPNGLAPVTAGAPNGLAPVAADAPNGVAPVAADAPNGLAPVAAGAPNGLAPVAAGAPNGLAPVAAGPPIPPIVPAQPEERRAKKRATSSVEGSSAIKILKTMEKQEEEEEIKAEQNGAEEAEGNGAEEAEGSGAEEAEGNGAEEAAQEQSIFSKFLGTMKQWWKK</sequence>
<dbReference type="EMBL" id="PDUG01000006">
    <property type="protein sequence ID" value="PIC17299.1"/>
    <property type="molecule type" value="Genomic_DNA"/>
</dbReference>
<dbReference type="Proteomes" id="UP000230233">
    <property type="component" value="Chromosome X"/>
</dbReference>
<keyword evidence="3" id="KW-1185">Reference proteome</keyword>
<feature type="compositionally biased region" description="Acidic residues" evidence="1">
    <location>
        <begin position="250"/>
        <end position="283"/>
    </location>
</feature>
<accession>A0A2G5SQU6</accession>
<feature type="region of interest" description="Disordered" evidence="1">
    <location>
        <begin position="216"/>
        <end position="295"/>
    </location>
</feature>
<reference evidence="3" key="1">
    <citation type="submission" date="2017-10" db="EMBL/GenBank/DDBJ databases">
        <title>Rapid genome shrinkage in a self-fertile nematode reveals novel sperm competition proteins.</title>
        <authorList>
            <person name="Yin D."/>
            <person name="Schwarz E.M."/>
            <person name="Thomas C.G."/>
            <person name="Felde R.L."/>
            <person name="Korf I.F."/>
            <person name="Cutter A.D."/>
            <person name="Schartner C.M."/>
            <person name="Ralston E.J."/>
            <person name="Meyer B.J."/>
            <person name="Haag E.S."/>
        </authorList>
    </citation>
    <scope>NUCLEOTIDE SEQUENCE [LARGE SCALE GENOMIC DNA]</scope>
    <source>
        <strain evidence="3">JU1422</strain>
    </source>
</reference>
<feature type="compositionally biased region" description="Low complexity" evidence="1">
    <location>
        <begin position="284"/>
        <end position="295"/>
    </location>
</feature>
<organism evidence="2 3">
    <name type="scientific">Caenorhabditis nigoni</name>
    <dbReference type="NCBI Taxonomy" id="1611254"/>
    <lineage>
        <taxon>Eukaryota</taxon>
        <taxon>Metazoa</taxon>
        <taxon>Ecdysozoa</taxon>
        <taxon>Nematoda</taxon>
        <taxon>Chromadorea</taxon>
        <taxon>Rhabditida</taxon>
        <taxon>Rhabditina</taxon>
        <taxon>Rhabditomorpha</taxon>
        <taxon>Rhabditoidea</taxon>
        <taxon>Rhabditidae</taxon>
        <taxon>Peloderinae</taxon>
        <taxon>Caenorhabditis</taxon>
    </lineage>
</organism>
<evidence type="ECO:0000313" key="2">
    <source>
        <dbReference type="EMBL" id="PIC17299.1"/>
    </source>
</evidence>
<proteinExistence type="predicted"/>
<comment type="caution">
    <text evidence="2">The sequence shown here is derived from an EMBL/GenBank/DDBJ whole genome shotgun (WGS) entry which is preliminary data.</text>
</comment>
<gene>
    <name evidence="2" type="primary">Cnig_chr_X.g23588</name>
    <name evidence="2" type="ORF">B9Z55_023588</name>
</gene>
<protein>
    <submittedName>
        <fullName evidence="2">Uncharacterized protein</fullName>
    </submittedName>
</protein>
<evidence type="ECO:0000313" key="3">
    <source>
        <dbReference type="Proteomes" id="UP000230233"/>
    </source>
</evidence>
<name>A0A2G5SQU6_9PELO</name>